<dbReference type="InterPro" id="IPR036291">
    <property type="entry name" value="NAD(P)-bd_dom_sf"/>
</dbReference>
<dbReference type="SUPFAM" id="SSF51735">
    <property type="entry name" value="NAD(P)-binding Rossmann-fold domains"/>
    <property type="match status" value="1"/>
</dbReference>
<dbReference type="SUPFAM" id="SSF100934">
    <property type="entry name" value="Heat shock protein 70kD (HSP70), C-terminal subdomain"/>
    <property type="match status" value="1"/>
</dbReference>
<evidence type="ECO:0000256" key="1">
    <source>
        <dbReference type="SAM" id="Phobius"/>
    </source>
</evidence>
<organism evidence="2 3">
    <name type="scientific">Lithocarpus litseifolius</name>
    <dbReference type="NCBI Taxonomy" id="425828"/>
    <lineage>
        <taxon>Eukaryota</taxon>
        <taxon>Viridiplantae</taxon>
        <taxon>Streptophyta</taxon>
        <taxon>Embryophyta</taxon>
        <taxon>Tracheophyta</taxon>
        <taxon>Spermatophyta</taxon>
        <taxon>Magnoliopsida</taxon>
        <taxon>eudicotyledons</taxon>
        <taxon>Gunneridae</taxon>
        <taxon>Pentapetalae</taxon>
        <taxon>rosids</taxon>
        <taxon>fabids</taxon>
        <taxon>Fagales</taxon>
        <taxon>Fagaceae</taxon>
        <taxon>Lithocarpus</taxon>
    </lineage>
</organism>
<dbReference type="InterPro" id="IPR029048">
    <property type="entry name" value="HSP70_C_sf"/>
</dbReference>
<keyword evidence="1" id="KW-0812">Transmembrane</keyword>
<name>A0AAW2D076_9ROSI</name>
<keyword evidence="1" id="KW-1133">Transmembrane helix</keyword>
<dbReference type="Gene3D" id="1.20.1270.10">
    <property type="match status" value="1"/>
</dbReference>
<keyword evidence="1" id="KW-0472">Membrane</keyword>
<evidence type="ECO:0000313" key="2">
    <source>
        <dbReference type="EMBL" id="KAL0003084.1"/>
    </source>
</evidence>
<proteinExistence type="predicted"/>
<protein>
    <submittedName>
        <fullName evidence="2">Uncharacterized protein</fullName>
    </submittedName>
</protein>
<dbReference type="AlphaFoldDB" id="A0AAW2D076"/>
<accession>A0AAW2D076</accession>
<evidence type="ECO:0000313" key="3">
    <source>
        <dbReference type="Proteomes" id="UP001459277"/>
    </source>
</evidence>
<sequence length="92" mass="10150">MVALEDYAYNLRKTINDKKTGAKLAPASKQKMEEAIEQVIEWLDGLQIMDSEDYFFLLSSPSGLIDSGLTVLVTGVTGFIGIHISMALKRRG</sequence>
<gene>
    <name evidence="2" type="ORF">SO802_016865</name>
</gene>
<comment type="caution">
    <text evidence="2">The sequence shown here is derived from an EMBL/GenBank/DDBJ whole genome shotgun (WGS) entry which is preliminary data.</text>
</comment>
<reference evidence="2 3" key="1">
    <citation type="submission" date="2024-01" db="EMBL/GenBank/DDBJ databases">
        <title>A telomere-to-telomere, gap-free genome of sweet tea (Lithocarpus litseifolius).</title>
        <authorList>
            <person name="Zhou J."/>
        </authorList>
    </citation>
    <scope>NUCLEOTIDE SEQUENCE [LARGE SCALE GENOMIC DNA]</scope>
    <source>
        <strain evidence="2">Zhou-2022a</strain>
        <tissue evidence="2">Leaf</tissue>
    </source>
</reference>
<dbReference type="EMBL" id="JAZDWU010000005">
    <property type="protein sequence ID" value="KAL0003084.1"/>
    <property type="molecule type" value="Genomic_DNA"/>
</dbReference>
<dbReference type="Proteomes" id="UP001459277">
    <property type="component" value="Unassembled WGS sequence"/>
</dbReference>
<feature type="transmembrane region" description="Helical" evidence="1">
    <location>
        <begin position="67"/>
        <end position="88"/>
    </location>
</feature>
<keyword evidence="3" id="KW-1185">Reference proteome</keyword>